<dbReference type="EMBL" id="DSEC01000037">
    <property type="protein sequence ID" value="HER42916.1"/>
    <property type="molecule type" value="Genomic_DNA"/>
</dbReference>
<comment type="caution">
    <text evidence="7">The sequence shown here is derived from an EMBL/GenBank/DDBJ whole genome shotgun (WGS) entry which is preliminary data.</text>
</comment>
<evidence type="ECO:0000256" key="1">
    <source>
        <dbReference type="ARBA" id="ARBA00022475"/>
    </source>
</evidence>
<evidence type="ECO:0000256" key="2">
    <source>
        <dbReference type="ARBA" id="ARBA00022692"/>
    </source>
</evidence>
<keyword evidence="3 5" id="KW-1133">Transmembrane helix</keyword>
<feature type="domain" description="DUF5698" evidence="6">
    <location>
        <begin position="30"/>
        <end position="86"/>
    </location>
</feature>
<reference evidence="7" key="1">
    <citation type="journal article" date="2020" name="mSystems">
        <title>Genome- and Community-Level Interaction Insights into Carbon Utilization and Element Cycling Functions of Hydrothermarchaeota in Hydrothermal Sediment.</title>
        <authorList>
            <person name="Zhou Z."/>
            <person name="Liu Y."/>
            <person name="Xu W."/>
            <person name="Pan J."/>
            <person name="Luo Z.H."/>
            <person name="Li M."/>
        </authorList>
    </citation>
    <scope>NUCLEOTIDE SEQUENCE [LARGE SCALE GENOMIC DNA]</scope>
    <source>
        <strain evidence="7">SpSt-1233</strain>
    </source>
</reference>
<dbReference type="InterPro" id="IPR022930">
    <property type="entry name" value="UPF0316"/>
</dbReference>
<sequence length="86" mass="9683">MTFIDSELFKWVVLPLLIILARVIDVTIGTIRIVFVSRGHKVIAPILGFFEVLIWLLAIGQIMRNLSNFMCYIAYGTGFALGTYMG</sequence>
<evidence type="ECO:0000256" key="4">
    <source>
        <dbReference type="ARBA" id="ARBA00023136"/>
    </source>
</evidence>
<feature type="transmembrane region" description="Helical" evidence="5">
    <location>
        <begin position="12"/>
        <end position="35"/>
    </location>
</feature>
<evidence type="ECO:0000256" key="5">
    <source>
        <dbReference type="SAM" id="Phobius"/>
    </source>
</evidence>
<protein>
    <recommendedName>
        <fullName evidence="6">DUF5698 domain-containing protein</fullName>
    </recommendedName>
</protein>
<evidence type="ECO:0000259" key="6">
    <source>
        <dbReference type="Pfam" id="PF18955"/>
    </source>
</evidence>
<dbReference type="InterPro" id="IPR044035">
    <property type="entry name" value="DUF5698"/>
</dbReference>
<dbReference type="PANTHER" id="PTHR40060">
    <property type="entry name" value="UPF0316 PROTEIN YEBE"/>
    <property type="match status" value="1"/>
</dbReference>
<dbReference type="Proteomes" id="UP000886069">
    <property type="component" value="Unassembled WGS sequence"/>
</dbReference>
<dbReference type="AlphaFoldDB" id="A0A7V2F3H6"/>
<keyword evidence="2 5" id="KW-0812">Transmembrane</keyword>
<accession>A0A7V2F3H6</accession>
<keyword evidence="4 5" id="KW-0472">Membrane</keyword>
<feature type="transmembrane region" description="Helical" evidence="5">
    <location>
        <begin position="66"/>
        <end position="85"/>
    </location>
</feature>
<evidence type="ECO:0000256" key="3">
    <source>
        <dbReference type="ARBA" id="ARBA00022989"/>
    </source>
</evidence>
<gene>
    <name evidence="7" type="ORF">ENO08_00460</name>
</gene>
<feature type="non-terminal residue" evidence="7">
    <location>
        <position position="86"/>
    </location>
</feature>
<proteinExistence type="predicted"/>
<keyword evidence="1" id="KW-1003">Cell membrane</keyword>
<dbReference type="PANTHER" id="PTHR40060:SF1">
    <property type="entry name" value="UPF0316 PROTEIN YEBE"/>
    <property type="match status" value="1"/>
</dbReference>
<feature type="transmembrane region" description="Helical" evidence="5">
    <location>
        <begin position="42"/>
        <end position="60"/>
    </location>
</feature>
<organism evidence="7">
    <name type="scientific">Eiseniibacteriota bacterium</name>
    <dbReference type="NCBI Taxonomy" id="2212470"/>
    <lineage>
        <taxon>Bacteria</taxon>
        <taxon>Candidatus Eiseniibacteriota</taxon>
    </lineage>
</organism>
<evidence type="ECO:0000313" key="7">
    <source>
        <dbReference type="EMBL" id="HER42916.1"/>
    </source>
</evidence>
<name>A0A7V2F3H6_UNCEI</name>
<dbReference type="Pfam" id="PF18955">
    <property type="entry name" value="DUF5698"/>
    <property type="match status" value="1"/>
</dbReference>